<dbReference type="PANTHER" id="PTHR30055:SF146">
    <property type="entry name" value="HTH-TYPE TRANSCRIPTIONAL DUAL REGULATOR CECR"/>
    <property type="match status" value="1"/>
</dbReference>
<feature type="domain" description="HTH tetR-type" evidence="3">
    <location>
        <begin position="18"/>
        <end position="77"/>
    </location>
</feature>
<name>A0ABX0DQ35_9ACTN</name>
<dbReference type="EMBL" id="JAAKZX010000047">
    <property type="protein sequence ID" value="NGO43848.1"/>
    <property type="molecule type" value="Genomic_DNA"/>
</dbReference>
<dbReference type="Gene3D" id="1.10.357.10">
    <property type="entry name" value="Tetracycline Repressor, domain 2"/>
    <property type="match status" value="1"/>
</dbReference>
<dbReference type="InterPro" id="IPR009057">
    <property type="entry name" value="Homeodomain-like_sf"/>
</dbReference>
<dbReference type="Pfam" id="PF14246">
    <property type="entry name" value="TetR_C_7"/>
    <property type="match status" value="1"/>
</dbReference>
<evidence type="ECO:0000313" key="5">
    <source>
        <dbReference type="Proteomes" id="UP001518140"/>
    </source>
</evidence>
<dbReference type="InterPro" id="IPR039536">
    <property type="entry name" value="TetR_C_Proteobacteria"/>
</dbReference>
<evidence type="ECO:0000259" key="3">
    <source>
        <dbReference type="PROSITE" id="PS50977"/>
    </source>
</evidence>
<gene>
    <name evidence="4" type="ORF">G6048_17385</name>
</gene>
<keyword evidence="5" id="KW-1185">Reference proteome</keyword>
<sequence length="224" mass="24092">MDHEAATAKRPPSGARAEQKRAAIIAAARETFLKEGFSAGMDLIAARAGVSKVTIYNHFGSKEALFTAVIADALDAPLGGTLVAAIDQLAGADDLRKALIEATQAWVASVRDNPDVLAMRNLVARELHRFPDLGKAWQHQPPGHHHPAVAGALEQLVAKGRLAIPDLEVAIIQLYSLLLYPHLVFSTYGTELDAGLTDRLITHGVEMFLDHYAPADTEVAPVRK</sequence>
<dbReference type="InterPro" id="IPR050109">
    <property type="entry name" value="HTH-type_TetR-like_transc_reg"/>
</dbReference>
<proteinExistence type="predicted"/>
<dbReference type="InterPro" id="IPR001647">
    <property type="entry name" value="HTH_TetR"/>
</dbReference>
<dbReference type="PANTHER" id="PTHR30055">
    <property type="entry name" value="HTH-TYPE TRANSCRIPTIONAL REGULATOR RUTR"/>
    <property type="match status" value="1"/>
</dbReference>
<dbReference type="SUPFAM" id="SSF48498">
    <property type="entry name" value="Tetracyclin repressor-like, C-terminal domain"/>
    <property type="match status" value="1"/>
</dbReference>
<feature type="DNA-binding region" description="H-T-H motif" evidence="2">
    <location>
        <begin position="40"/>
        <end position="59"/>
    </location>
</feature>
<dbReference type="InterPro" id="IPR036271">
    <property type="entry name" value="Tet_transcr_reg_TetR-rel_C_sf"/>
</dbReference>
<dbReference type="SUPFAM" id="SSF46689">
    <property type="entry name" value="Homeodomain-like"/>
    <property type="match status" value="1"/>
</dbReference>
<dbReference type="RefSeq" id="WP_165340447.1">
    <property type="nucleotide sequence ID" value="NZ_JAAKZX010000047.1"/>
</dbReference>
<reference evidence="4 5" key="1">
    <citation type="submission" date="2020-02" db="EMBL/GenBank/DDBJ databases">
        <title>Whole-genome analyses of novel actinobacteria.</title>
        <authorList>
            <person name="Sahin N."/>
            <person name="Tokatli A."/>
        </authorList>
    </citation>
    <scope>NUCLEOTIDE SEQUENCE [LARGE SCALE GENOMIC DNA]</scope>
    <source>
        <strain evidence="4 5">YC419</strain>
    </source>
</reference>
<evidence type="ECO:0000313" key="4">
    <source>
        <dbReference type="EMBL" id="NGO43848.1"/>
    </source>
</evidence>
<keyword evidence="1 2" id="KW-0238">DNA-binding</keyword>
<dbReference type="Pfam" id="PF00440">
    <property type="entry name" value="TetR_N"/>
    <property type="match status" value="1"/>
</dbReference>
<evidence type="ECO:0000256" key="2">
    <source>
        <dbReference type="PROSITE-ProRule" id="PRU00335"/>
    </source>
</evidence>
<dbReference type="PRINTS" id="PR00455">
    <property type="entry name" value="HTHTETR"/>
</dbReference>
<accession>A0ABX0DQ35</accession>
<protein>
    <submittedName>
        <fullName evidence="4">TetR/AcrR family transcriptional regulator</fullName>
    </submittedName>
</protein>
<dbReference type="Proteomes" id="UP001518140">
    <property type="component" value="Unassembled WGS sequence"/>
</dbReference>
<dbReference type="PROSITE" id="PS50977">
    <property type="entry name" value="HTH_TETR_2"/>
    <property type="match status" value="1"/>
</dbReference>
<comment type="caution">
    <text evidence="4">The sequence shown here is derived from an EMBL/GenBank/DDBJ whole genome shotgun (WGS) entry which is preliminary data.</text>
</comment>
<evidence type="ECO:0000256" key="1">
    <source>
        <dbReference type="ARBA" id="ARBA00023125"/>
    </source>
</evidence>
<organism evidence="4 5">
    <name type="scientific">Streptomyces ureilyticus</name>
    <dbReference type="NCBI Taxonomy" id="1775131"/>
    <lineage>
        <taxon>Bacteria</taxon>
        <taxon>Bacillati</taxon>
        <taxon>Actinomycetota</taxon>
        <taxon>Actinomycetes</taxon>
        <taxon>Kitasatosporales</taxon>
        <taxon>Streptomycetaceae</taxon>
        <taxon>Streptomyces</taxon>
    </lineage>
</organism>